<dbReference type="EMBL" id="JQED01000005">
    <property type="protein sequence ID" value="KGJ94685.1"/>
    <property type="molecule type" value="Genomic_DNA"/>
</dbReference>
<evidence type="ECO:0000313" key="3">
    <source>
        <dbReference type="EMBL" id="KGJ94685.1"/>
    </source>
</evidence>
<accession>A0A099KWX8</accession>
<dbReference type="InterPro" id="IPR025512">
    <property type="entry name" value="DUF4399"/>
</dbReference>
<comment type="caution">
    <text evidence="3">The sequence shown here is derived from an EMBL/GenBank/DDBJ whole genome shotgun (WGS) entry which is preliminary data.</text>
</comment>
<feature type="chain" id="PRO_5001949445" description="DUF4399 domain-containing protein" evidence="1">
    <location>
        <begin position="27"/>
        <end position="146"/>
    </location>
</feature>
<evidence type="ECO:0000259" key="2">
    <source>
        <dbReference type="Pfam" id="PF14347"/>
    </source>
</evidence>
<feature type="domain" description="DUF4399" evidence="2">
    <location>
        <begin position="57"/>
        <end position="146"/>
    </location>
</feature>
<dbReference type="RefSeq" id="WP_081961966.1">
    <property type="nucleotide sequence ID" value="NZ_JQED01000005.1"/>
</dbReference>
<protein>
    <recommendedName>
        <fullName evidence="2">DUF4399 domain-containing protein</fullName>
    </recommendedName>
</protein>
<dbReference type="Pfam" id="PF14347">
    <property type="entry name" value="DUF4399"/>
    <property type="match status" value="1"/>
</dbReference>
<keyword evidence="1" id="KW-0732">Signal</keyword>
<dbReference type="OrthoDB" id="531568at2"/>
<feature type="signal peptide" evidence="1">
    <location>
        <begin position="1"/>
        <end position="26"/>
    </location>
</feature>
<proteinExistence type="predicted"/>
<dbReference type="Proteomes" id="UP000029843">
    <property type="component" value="Unassembled WGS sequence"/>
</dbReference>
<gene>
    <name evidence="3" type="ORF">ND2E_1874</name>
</gene>
<dbReference type="PATRIC" id="fig|28229.4.peg.893"/>
<sequence precursor="true">MKNFIQLSLLTLALSSALLTSNLVNANNMPQSESPANASVYIISPADGATVKETFTVTFGLKDMGVSPAGIEKKHTGHHHLLIDKDTLPAFDMPMGGDVQHFGGGQTQTTLTLPKGQHTLQLILGDHHHIPHKPAVISKKITITVK</sequence>
<name>A0A099KWX8_COLPS</name>
<reference evidence="3 4" key="1">
    <citation type="submission" date="2014-08" db="EMBL/GenBank/DDBJ databases">
        <title>Genomic and Phenotypic Diversity of Colwellia psychrerythraea strains from Disparate Marine Basins.</title>
        <authorList>
            <person name="Techtmann S.M."/>
            <person name="Stelling S.C."/>
            <person name="Utturkar S.M."/>
            <person name="Alshibli N."/>
            <person name="Harris A."/>
            <person name="Brown S.D."/>
            <person name="Hazen T.C."/>
        </authorList>
    </citation>
    <scope>NUCLEOTIDE SEQUENCE [LARGE SCALE GENOMIC DNA]</scope>
    <source>
        <strain evidence="3 4">ND2E</strain>
    </source>
</reference>
<dbReference type="AlphaFoldDB" id="A0A099KWX8"/>
<organism evidence="3 4">
    <name type="scientific">Colwellia psychrerythraea</name>
    <name type="common">Vibrio psychroerythus</name>
    <dbReference type="NCBI Taxonomy" id="28229"/>
    <lineage>
        <taxon>Bacteria</taxon>
        <taxon>Pseudomonadati</taxon>
        <taxon>Pseudomonadota</taxon>
        <taxon>Gammaproteobacteria</taxon>
        <taxon>Alteromonadales</taxon>
        <taxon>Colwelliaceae</taxon>
        <taxon>Colwellia</taxon>
    </lineage>
</organism>
<evidence type="ECO:0000256" key="1">
    <source>
        <dbReference type="SAM" id="SignalP"/>
    </source>
</evidence>
<evidence type="ECO:0000313" key="4">
    <source>
        <dbReference type="Proteomes" id="UP000029843"/>
    </source>
</evidence>